<keyword evidence="3" id="KW-1185">Reference proteome</keyword>
<name>A0A4V3JSJ3_9LEPT</name>
<accession>A0A4V3JSJ3</accession>
<protein>
    <submittedName>
        <fullName evidence="2">Glutathione S-transferase family protein</fullName>
    </submittedName>
</protein>
<evidence type="ECO:0000313" key="3">
    <source>
        <dbReference type="Proteomes" id="UP000297762"/>
    </source>
</evidence>
<comment type="caution">
    <text evidence="2">The sequence shown here is derived from an EMBL/GenBank/DDBJ whole genome shotgun (WGS) entry which is preliminary data.</text>
</comment>
<organism evidence="2 3">
    <name type="scientific">Leptospira sarikeiensis</name>
    <dbReference type="NCBI Taxonomy" id="2484943"/>
    <lineage>
        <taxon>Bacteria</taxon>
        <taxon>Pseudomonadati</taxon>
        <taxon>Spirochaetota</taxon>
        <taxon>Spirochaetia</taxon>
        <taxon>Leptospirales</taxon>
        <taxon>Leptospiraceae</taxon>
        <taxon>Leptospira</taxon>
    </lineage>
</organism>
<proteinExistence type="predicted"/>
<dbReference type="Proteomes" id="UP000297762">
    <property type="component" value="Unassembled WGS sequence"/>
</dbReference>
<dbReference type="InterPro" id="IPR004045">
    <property type="entry name" value="Glutathione_S-Trfase_N"/>
</dbReference>
<dbReference type="RefSeq" id="WP_135647493.1">
    <property type="nucleotide sequence ID" value="NZ_RQGF01000004.1"/>
</dbReference>
<evidence type="ECO:0000313" key="2">
    <source>
        <dbReference type="EMBL" id="TGL65777.1"/>
    </source>
</evidence>
<dbReference type="Pfam" id="PF13417">
    <property type="entry name" value="GST_N_3"/>
    <property type="match status" value="1"/>
</dbReference>
<dbReference type="InterPro" id="IPR036282">
    <property type="entry name" value="Glutathione-S-Trfase_C_sf"/>
</dbReference>
<dbReference type="GO" id="GO:0016740">
    <property type="term" value="F:transferase activity"/>
    <property type="evidence" value="ECO:0007669"/>
    <property type="project" value="UniProtKB-KW"/>
</dbReference>
<sequence length="307" mass="34664">MGSSEKIILHHYSASPYSEKARLFLGFKKVSWSSVVMPSILPKPDLIPLTGGYRRAPVLQIGSDIYCDTSSILEKLHSIFPDPAISSDQNAESAELIGYLVDSEIFVKVARFVMGSYAQKLPQDLVDDRAKMHPHYPFTRENLEKDVEYLHLLLSKYLPKFGSILSSNRYFGGEVPAYADFTIYTIFWFLNTIRKMKPLTGGRENLLAWFSRMKEFGQEESSLITSEDALLISKNSEPLPISDPEVLDTGFKEGDKVLVSPEFYDHETISGILLRSTSSEIILSSENDRVGKVHIHFPRLGYGLRKS</sequence>
<dbReference type="CDD" id="cd00299">
    <property type="entry name" value="GST_C_family"/>
    <property type="match status" value="1"/>
</dbReference>
<dbReference type="PROSITE" id="PS50404">
    <property type="entry name" value="GST_NTER"/>
    <property type="match status" value="1"/>
</dbReference>
<dbReference type="EMBL" id="RQGF01000004">
    <property type="protein sequence ID" value="TGL65777.1"/>
    <property type="molecule type" value="Genomic_DNA"/>
</dbReference>
<dbReference type="CDD" id="cd00570">
    <property type="entry name" value="GST_N_family"/>
    <property type="match status" value="1"/>
</dbReference>
<dbReference type="Gene3D" id="3.40.30.110">
    <property type="match status" value="2"/>
</dbReference>
<gene>
    <name evidence="2" type="ORF">EHQ64_00440</name>
</gene>
<feature type="domain" description="GST N-terminal" evidence="1">
    <location>
        <begin position="5"/>
        <end position="84"/>
    </location>
</feature>
<evidence type="ECO:0000259" key="1">
    <source>
        <dbReference type="PROSITE" id="PS50404"/>
    </source>
</evidence>
<dbReference type="Pfam" id="PF00043">
    <property type="entry name" value="GST_C"/>
    <property type="match status" value="1"/>
</dbReference>
<dbReference type="AlphaFoldDB" id="A0A4V3JSJ3"/>
<keyword evidence="2" id="KW-0808">Transferase</keyword>
<dbReference type="OrthoDB" id="5791869at2"/>
<dbReference type="InterPro" id="IPR036249">
    <property type="entry name" value="Thioredoxin-like_sf"/>
</dbReference>
<dbReference type="SUPFAM" id="SSF52833">
    <property type="entry name" value="Thioredoxin-like"/>
    <property type="match status" value="1"/>
</dbReference>
<dbReference type="SUPFAM" id="SSF47616">
    <property type="entry name" value="GST C-terminal domain-like"/>
    <property type="match status" value="1"/>
</dbReference>
<reference evidence="2" key="1">
    <citation type="journal article" date="2019" name="PLoS Negl. Trop. Dis.">
        <title>Revisiting the worldwide diversity of Leptospira species in the environment.</title>
        <authorList>
            <person name="Vincent A.T."/>
            <person name="Schiettekatte O."/>
            <person name="Bourhy P."/>
            <person name="Veyrier F.J."/>
            <person name="Picardeau M."/>
        </authorList>
    </citation>
    <scope>NUCLEOTIDE SEQUENCE [LARGE SCALE GENOMIC DNA]</scope>
    <source>
        <strain evidence="2">201702455</strain>
    </source>
</reference>
<dbReference type="InterPro" id="IPR004046">
    <property type="entry name" value="GST_C"/>
</dbReference>